<dbReference type="InterPro" id="IPR016181">
    <property type="entry name" value="Acyl_CoA_acyltransferase"/>
</dbReference>
<sequence length="258" mass="30024">MLDRAKSWIESHGMTTMRGPGEYSNATYERQGILIDGFQHPPTMDLTHNPPFYGEFLERYGFRKTKDYHAHILDLQTPVPPRIKRVAEKARLRRGIETRPLNLKKIPAEVGLIVKIYNESWAKNWGFLPLTDEEAMVLADFLRLVADPGLIRFAFIKGEPVSVCGAFPDPYQALRPRWRWYGDSDIVRLARLIWKRRHIPLIRLMFFGVCPGFRKQGIDAILFAEVKEYAIQRGYERCETSLLLEDNRWILSPSEFMG</sequence>
<dbReference type="PROSITE" id="PS51186">
    <property type="entry name" value="GNAT"/>
    <property type="match status" value="1"/>
</dbReference>
<proteinExistence type="predicted"/>
<dbReference type="PANTHER" id="PTHR41368:SF1">
    <property type="entry name" value="PROTEIN YGHO"/>
    <property type="match status" value="1"/>
</dbReference>
<dbReference type="InterPro" id="IPR039968">
    <property type="entry name" value="BcerS-like"/>
</dbReference>
<dbReference type="GO" id="GO:0016747">
    <property type="term" value="F:acyltransferase activity, transferring groups other than amino-acyl groups"/>
    <property type="evidence" value="ECO:0007669"/>
    <property type="project" value="InterPro"/>
</dbReference>
<gene>
    <name evidence="2" type="ORF">S12H4_35104</name>
</gene>
<feature type="non-terminal residue" evidence="2">
    <location>
        <position position="258"/>
    </location>
</feature>
<comment type="caution">
    <text evidence="2">The sequence shown here is derived from an EMBL/GenBank/DDBJ whole genome shotgun (WGS) entry which is preliminary data.</text>
</comment>
<dbReference type="EMBL" id="BARW01020822">
    <property type="protein sequence ID" value="GAI96134.1"/>
    <property type="molecule type" value="Genomic_DNA"/>
</dbReference>
<dbReference type="CDD" id="cd04301">
    <property type="entry name" value="NAT_SF"/>
    <property type="match status" value="1"/>
</dbReference>
<evidence type="ECO:0000259" key="1">
    <source>
        <dbReference type="PROSITE" id="PS51186"/>
    </source>
</evidence>
<protein>
    <recommendedName>
        <fullName evidence="1">N-acetyltransferase domain-containing protein</fullName>
    </recommendedName>
</protein>
<accession>X1UUV7</accession>
<dbReference type="SUPFAM" id="SSF55729">
    <property type="entry name" value="Acyl-CoA N-acyltransferases (Nat)"/>
    <property type="match status" value="1"/>
</dbReference>
<dbReference type="AlphaFoldDB" id="X1UUV7"/>
<name>X1UUV7_9ZZZZ</name>
<dbReference type="InterPro" id="IPR000182">
    <property type="entry name" value="GNAT_dom"/>
</dbReference>
<dbReference type="PANTHER" id="PTHR41368">
    <property type="entry name" value="PROTEIN YGHO"/>
    <property type="match status" value="1"/>
</dbReference>
<evidence type="ECO:0000313" key="2">
    <source>
        <dbReference type="EMBL" id="GAI96134.1"/>
    </source>
</evidence>
<feature type="domain" description="N-acetyltransferase" evidence="1">
    <location>
        <begin position="96"/>
        <end position="258"/>
    </location>
</feature>
<organism evidence="2">
    <name type="scientific">marine sediment metagenome</name>
    <dbReference type="NCBI Taxonomy" id="412755"/>
    <lineage>
        <taxon>unclassified sequences</taxon>
        <taxon>metagenomes</taxon>
        <taxon>ecological metagenomes</taxon>
    </lineage>
</organism>
<reference evidence="2" key="1">
    <citation type="journal article" date="2014" name="Front. Microbiol.">
        <title>High frequency of phylogenetically diverse reductive dehalogenase-homologous genes in deep subseafloor sedimentary metagenomes.</title>
        <authorList>
            <person name="Kawai M."/>
            <person name="Futagami T."/>
            <person name="Toyoda A."/>
            <person name="Takaki Y."/>
            <person name="Nishi S."/>
            <person name="Hori S."/>
            <person name="Arai W."/>
            <person name="Tsubouchi T."/>
            <person name="Morono Y."/>
            <person name="Uchiyama I."/>
            <person name="Ito T."/>
            <person name="Fujiyama A."/>
            <person name="Inagaki F."/>
            <person name="Takami H."/>
        </authorList>
    </citation>
    <scope>NUCLEOTIDE SEQUENCE</scope>
    <source>
        <strain evidence="2">Expedition CK06-06</strain>
    </source>
</reference>
<dbReference type="Gene3D" id="3.40.630.30">
    <property type="match status" value="1"/>
</dbReference>